<dbReference type="PROSITE" id="PS51257">
    <property type="entry name" value="PROKAR_LIPOPROTEIN"/>
    <property type="match status" value="1"/>
</dbReference>
<protein>
    <submittedName>
        <fullName evidence="2">Uncharacterized protein</fullName>
    </submittedName>
</protein>
<comment type="caution">
    <text evidence="2">The sequence shown here is derived from an EMBL/GenBank/DDBJ whole genome shotgun (WGS) entry which is preliminary data.</text>
</comment>
<accession>A0ABW5WTZ1</accession>
<dbReference type="RefSeq" id="WP_183489461.1">
    <property type="nucleotide sequence ID" value="NZ_JBHUOV010000015.1"/>
</dbReference>
<dbReference type="EMBL" id="JBHUOV010000015">
    <property type="protein sequence ID" value="MFD2824756.1"/>
    <property type="molecule type" value="Genomic_DNA"/>
</dbReference>
<reference evidence="3" key="1">
    <citation type="journal article" date="2019" name="Int. J. Syst. Evol. Microbiol.">
        <title>The Global Catalogue of Microorganisms (GCM) 10K type strain sequencing project: providing services to taxonomists for standard genome sequencing and annotation.</title>
        <authorList>
            <consortium name="The Broad Institute Genomics Platform"/>
            <consortium name="The Broad Institute Genome Sequencing Center for Infectious Disease"/>
            <person name="Wu L."/>
            <person name="Ma J."/>
        </authorList>
    </citation>
    <scope>NUCLEOTIDE SEQUENCE [LARGE SCALE GENOMIC DNA]</scope>
    <source>
        <strain evidence="3">KCTC 32141</strain>
    </source>
</reference>
<gene>
    <name evidence="2" type="ORF">ACFS5M_13825</name>
</gene>
<dbReference type="Proteomes" id="UP001597533">
    <property type="component" value="Unassembled WGS sequence"/>
</dbReference>
<keyword evidence="3" id="KW-1185">Reference proteome</keyword>
<evidence type="ECO:0000313" key="3">
    <source>
        <dbReference type="Proteomes" id="UP001597533"/>
    </source>
</evidence>
<organism evidence="2 3">
    <name type="scientific">Lacinutrix iliipiscaria</name>
    <dbReference type="NCBI Taxonomy" id="1230532"/>
    <lineage>
        <taxon>Bacteria</taxon>
        <taxon>Pseudomonadati</taxon>
        <taxon>Bacteroidota</taxon>
        <taxon>Flavobacteriia</taxon>
        <taxon>Flavobacteriales</taxon>
        <taxon>Flavobacteriaceae</taxon>
        <taxon>Lacinutrix</taxon>
    </lineage>
</organism>
<keyword evidence="1" id="KW-0732">Signal</keyword>
<feature type="chain" id="PRO_5046362346" evidence="1">
    <location>
        <begin position="22"/>
        <end position="354"/>
    </location>
</feature>
<name>A0ABW5WTZ1_9FLAO</name>
<sequence>MKNLKLVSVFFLSFFLFTITSCDNEPLEGEFATDDGSGGGGASTCAEATTNVANATAAYSTVSPTDSNFTEVCNEYLAALQDFLDLCGDTTGAIQATIDSLDCSSDVPDDCPTAEAATDSAEAAYNADTSNATLCNAYINALENEIAVCGDSSGELQAIIDGLSCASDTQDYWPRAIGNSWTYNTFFDGEQIYEISGTETIDGFEYYAFDELFANPTWLRKSGVNYLMRSEISGSIPGYQFASTPFIINMIKEDATIGETWESDVSYTISYTPETGSPDIPDADVDALYSFEMIERDITRTVEGVNYTDVIHIELTVTALGTTDVSHYYYANHIGMIEYLTNSGSNTLLEYTLN</sequence>
<evidence type="ECO:0000313" key="2">
    <source>
        <dbReference type="EMBL" id="MFD2824756.1"/>
    </source>
</evidence>
<proteinExistence type="predicted"/>
<feature type="signal peptide" evidence="1">
    <location>
        <begin position="1"/>
        <end position="21"/>
    </location>
</feature>
<evidence type="ECO:0000256" key="1">
    <source>
        <dbReference type="SAM" id="SignalP"/>
    </source>
</evidence>